<feature type="compositionally biased region" description="Polar residues" evidence="3">
    <location>
        <begin position="20"/>
        <end position="29"/>
    </location>
</feature>
<organism evidence="5 6">
    <name type="scientific">Phodopus roborovskii</name>
    <name type="common">Roborovski's desert hamster</name>
    <name type="synonym">Cricetulus roborovskii</name>
    <dbReference type="NCBI Taxonomy" id="109678"/>
    <lineage>
        <taxon>Eukaryota</taxon>
        <taxon>Metazoa</taxon>
        <taxon>Chordata</taxon>
        <taxon>Craniata</taxon>
        <taxon>Vertebrata</taxon>
        <taxon>Euteleostomi</taxon>
        <taxon>Mammalia</taxon>
        <taxon>Eutheria</taxon>
        <taxon>Euarchontoglires</taxon>
        <taxon>Glires</taxon>
        <taxon>Rodentia</taxon>
        <taxon>Myomorpha</taxon>
        <taxon>Muroidea</taxon>
        <taxon>Cricetidae</taxon>
        <taxon>Cricetinae</taxon>
        <taxon>Phodopus</taxon>
    </lineage>
</organism>
<evidence type="ECO:0000256" key="3">
    <source>
        <dbReference type="SAM" id="MobiDB-lite"/>
    </source>
</evidence>
<sequence length="395" mass="46468">MEPQEQGNPISKVRSPRRFGNTSRQSARTNLVVETKKSHDVDPKGKTPLGNCDSRRQTPQTSSLVKIPTKHQTDLNKCLSSGTSFAQRRKILPQSSMYLTIINEFFKPERLTNLENKVKRRTMEALGKLSKNIEKARLQQERLLQESKLLQEEMIYLDAENNYFLRFLRKHNDQCRKKHEDLWNQYLQECVEMRQRKQELASKFAQQNADLQAQLLQGKSTQSQLKQQVQSLEHINSVKKTQEMRIQALQEELESMKAGTAIKDRQEHLQFLQRKALLDRQLQELRWLQRGERSTKEVKKKVWALESTARKVNSEFCASVHKENQGFQEELVKQVQEYCKLASIKRQLEKWKEQLKKEQWLQEATVRGRKQLKAKTDRSHNCDFCSKEQGATRPH</sequence>
<evidence type="ECO:0000313" key="6">
    <source>
        <dbReference type="Proteomes" id="UP001152836"/>
    </source>
</evidence>
<dbReference type="PANTHER" id="PTHR14845:SF8">
    <property type="entry name" value="COILED-COIL DOMAIN CONTAINING 121"/>
    <property type="match status" value="1"/>
</dbReference>
<evidence type="ECO:0000259" key="4">
    <source>
        <dbReference type="Pfam" id="PF14988"/>
    </source>
</evidence>
<evidence type="ECO:0000313" key="5">
    <source>
        <dbReference type="EMBL" id="CAH6786948.1"/>
    </source>
</evidence>
<evidence type="ECO:0000256" key="2">
    <source>
        <dbReference type="SAM" id="Coils"/>
    </source>
</evidence>
<dbReference type="AlphaFoldDB" id="A0AAU9Z552"/>
<feature type="region of interest" description="Disordered" evidence="3">
    <location>
        <begin position="1"/>
        <end position="62"/>
    </location>
</feature>
<gene>
    <name evidence="5" type="primary">4930548H24Rik</name>
    <name evidence="5" type="ORF">PHOROB_LOCUS4908</name>
</gene>
<dbReference type="Pfam" id="PF14988">
    <property type="entry name" value="DUF4515"/>
    <property type="match status" value="1"/>
</dbReference>
<feature type="domain" description="DUF4515" evidence="4">
    <location>
        <begin position="160"/>
        <end position="364"/>
    </location>
</feature>
<name>A0AAU9Z552_PHORO</name>
<dbReference type="InterPro" id="IPR032777">
    <property type="entry name" value="DUF4515"/>
</dbReference>
<accession>A0AAU9Z552</accession>
<feature type="coiled-coil region" evidence="2">
    <location>
        <begin position="126"/>
        <end position="153"/>
    </location>
</feature>
<dbReference type="PANTHER" id="PTHR14845">
    <property type="entry name" value="COILED-COIL DOMAIN-CONTAINING 166"/>
    <property type="match status" value="1"/>
</dbReference>
<dbReference type="EMBL" id="CALSGD010001392">
    <property type="protein sequence ID" value="CAH6786948.1"/>
    <property type="molecule type" value="Genomic_DNA"/>
</dbReference>
<keyword evidence="1 2" id="KW-0175">Coiled coil</keyword>
<dbReference type="Proteomes" id="UP001152836">
    <property type="component" value="Unassembled WGS sequence"/>
</dbReference>
<evidence type="ECO:0000256" key="1">
    <source>
        <dbReference type="ARBA" id="ARBA00023054"/>
    </source>
</evidence>
<proteinExistence type="predicted"/>
<comment type="caution">
    <text evidence="5">The sequence shown here is derived from an EMBL/GenBank/DDBJ whole genome shotgun (WGS) entry which is preliminary data.</text>
</comment>
<feature type="compositionally biased region" description="Basic and acidic residues" evidence="3">
    <location>
        <begin position="34"/>
        <end position="45"/>
    </location>
</feature>
<keyword evidence="6" id="KW-1185">Reference proteome</keyword>
<feature type="coiled-coil region" evidence="2">
    <location>
        <begin position="194"/>
        <end position="259"/>
    </location>
</feature>
<protein>
    <submittedName>
        <fullName evidence="5">4930548H24Rik protein</fullName>
    </submittedName>
</protein>
<reference evidence="5" key="1">
    <citation type="submission" date="2022-06" db="EMBL/GenBank/DDBJ databases">
        <authorList>
            <person name="Andreotti S."/>
            <person name="Wyler E."/>
        </authorList>
    </citation>
    <scope>NUCLEOTIDE SEQUENCE</scope>
</reference>